<evidence type="ECO:0000256" key="1">
    <source>
        <dbReference type="SAM" id="Phobius"/>
    </source>
</evidence>
<feature type="transmembrane region" description="Helical" evidence="1">
    <location>
        <begin position="141"/>
        <end position="164"/>
    </location>
</feature>
<feature type="transmembrane region" description="Helical" evidence="1">
    <location>
        <begin position="112"/>
        <end position="129"/>
    </location>
</feature>
<comment type="caution">
    <text evidence="3">The sequence shown here is derived from an EMBL/GenBank/DDBJ whole genome shotgun (WGS) entry which is preliminary data.</text>
</comment>
<feature type="transmembrane region" description="Helical" evidence="1">
    <location>
        <begin position="242"/>
        <end position="260"/>
    </location>
</feature>
<dbReference type="Proteomes" id="UP001211566">
    <property type="component" value="Unassembled WGS sequence"/>
</dbReference>
<evidence type="ECO:0000313" key="2">
    <source>
        <dbReference type="EMBL" id="MCZ3621780.1"/>
    </source>
</evidence>
<feature type="transmembrane region" description="Helical" evidence="1">
    <location>
        <begin position="14"/>
        <end position="31"/>
    </location>
</feature>
<feature type="transmembrane region" description="Helical" evidence="1">
    <location>
        <begin position="492"/>
        <end position="510"/>
    </location>
</feature>
<evidence type="ECO:0000313" key="3">
    <source>
        <dbReference type="EMBL" id="MCZ9677989.1"/>
    </source>
</evidence>
<evidence type="ECO:0000313" key="5">
    <source>
        <dbReference type="Proteomes" id="UP001211566"/>
    </source>
</evidence>
<keyword evidence="1" id="KW-1133">Transmembrane helix</keyword>
<name>A0AAW5WWQ7_9LACO</name>
<keyword evidence="4" id="KW-1185">Reference proteome</keyword>
<keyword evidence="3" id="KW-0436">Ligase</keyword>
<dbReference type="Pfam" id="PF13425">
    <property type="entry name" value="O-antigen_lig"/>
    <property type="match status" value="1"/>
</dbReference>
<feature type="transmembrane region" description="Helical" evidence="1">
    <location>
        <begin position="73"/>
        <end position="92"/>
    </location>
</feature>
<dbReference type="InterPro" id="IPR049504">
    <property type="entry name" value="O-antigen_lig"/>
</dbReference>
<accession>A0AAW5WWQ7</accession>
<organism evidence="3 5">
    <name type="scientific">Lactobacillus mulieris</name>
    <dbReference type="NCBI Taxonomy" id="2508708"/>
    <lineage>
        <taxon>Bacteria</taxon>
        <taxon>Bacillati</taxon>
        <taxon>Bacillota</taxon>
        <taxon>Bacilli</taxon>
        <taxon>Lactobacillales</taxon>
        <taxon>Lactobacillaceae</taxon>
        <taxon>Lactobacillus</taxon>
    </lineage>
</organism>
<keyword evidence="1" id="KW-0472">Membrane</keyword>
<dbReference type="EMBL" id="JAKHPW010000002">
    <property type="protein sequence ID" value="MCZ3621780.1"/>
    <property type="molecule type" value="Genomic_DNA"/>
</dbReference>
<dbReference type="AlphaFoldDB" id="A0AAW5WWQ7"/>
<feature type="transmembrane region" description="Helical" evidence="1">
    <location>
        <begin position="433"/>
        <end position="454"/>
    </location>
</feature>
<dbReference type="GO" id="GO:0016874">
    <property type="term" value="F:ligase activity"/>
    <property type="evidence" value="ECO:0007669"/>
    <property type="project" value="UniProtKB-KW"/>
</dbReference>
<feature type="transmembrane region" description="Helical" evidence="1">
    <location>
        <begin position="201"/>
        <end position="230"/>
    </location>
</feature>
<proteinExistence type="predicted"/>
<feature type="transmembrane region" description="Helical" evidence="1">
    <location>
        <begin position="272"/>
        <end position="291"/>
    </location>
</feature>
<reference evidence="3" key="1">
    <citation type="submission" date="2022-01" db="EMBL/GenBank/DDBJ databases">
        <title>STING isolate genome collection.</title>
        <authorList>
            <person name="France M."/>
            <person name="Rutt L."/>
            <person name="Humphrys M."/>
            <person name="Ravel J."/>
        </authorList>
    </citation>
    <scope>NUCLEOTIDE SEQUENCE</scope>
    <source>
        <strain evidence="3">C0081E5</strain>
    </source>
</reference>
<dbReference type="Proteomes" id="UP001211420">
    <property type="component" value="Unassembled WGS sequence"/>
</dbReference>
<gene>
    <name evidence="2" type="ORF">L2772_02705</name>
    <name evidence="3" type="ORF">L2Z99_02680</name>
</gene>
<reference evidence="2 4" key="2">
    <citation type="submission" date="2022-01" db="EMBL/GenBank/DDBJ databases">
        <title>VMRC isolate genome collection.</title>
        <authorList>
            <person name="France M."/>
            <person name="Rutt L."/>
            <person name="Humphrys M."/>
            <person name="Ravel J."/>
        </authorList>
    </citation>
    <scope>NUCLEOTIDE SEQUENCE [LARGE SCALE GENOMIC DNA]</scope>
    <source>
        <strain evidence="2 4">C0172B4</strain>
    </source>
</reference>
<feature type="transmembrane region" description="Helical" evidence="1">
    <location>
        <begin position="37"/>
        <end position="61"/>
    </location>
</feature>
<protein>
    <submittedName>
        <fullName evidence="3">O-antigen ligase family protein</fullName>
    </submittedName>
</protein>
<dbReference type="EMBL" id="JAKHEY010000002">
    <property type="protein sequence ID" value="MCZ9677989.1"/>
    <property type="molecule type" value="Genomic_DNA"/>
</dbReference>
<evidence type="ECO:0000313" key="4">
    <source>
        <dbReference type="Proteomes" id="UP001211420"/>
    </source>
</evidence>
<keyword evidence="1" id="KW-0812">Transmembrane</keyword>
<sequence>MVRRIPVNNKIKKSLYWFILLQPFLDFYWFYNPPLSTILPFTFPTIVRILAVIILFGMFFSQKHNWQKVGKQWWIMAYTTILIVYSALHIWHVKTFISVNPNDYGYTTTGEIFYLIRMFLPVIVLYITANSNLERKDFIHVIQGLVGSISITIVLSNLFLISLMSYGNQFIQGNIFSWFIGKRMSYFLLASKGFFNFANTISAILFMLLPLMLYILVTQLNLINIALYAFQSLAMLELGTKVAAYGLIIANSVFVFLYLIHHFAFKNVKINNYAISTIVLCTLATSLIFPFSPAIQRGDFEEKVTELRTQKKNHKTSHKQVDANKILRNGLKKYSGKKREKFLKNFFAKYSDFYSLNSRFLKQSYSYKYDPEFWLGIIKLPIKDRMNNRLIEQKMLNQVVKTNNNKLDKWLGISYVRETNVFNLERDFIAQTYSLGLIGMIIFVGIYLVILIYAGFKWIFNFQNRSFLNSCLLTSSGFLIFSSYYSGNVMDFLTATLILSFIMGYLLKNLNTTKETA</sequence>